<accession>A0ABX1DQB5</accession>
<dbReference type="InterPro" id="IPR021293">
    <property type="entry name" value="DUF2865"/>
</dbReference>
<dbReference type="Pfam" id="PF11064">
    <property type="entry name" value="DUF2865"/>
    <property type="match status" value="1"/>
</dbReference>
<proteinExistence type="predicted"/>
<name>A0ABX1DQB5_9HYPH</name>
<comment type="caution">
    <text evidence="3">The sequence shown here is derived from an EMBL/GenBank/DDBJ whole genome shotgun (WGS) entry which is preliminary data.</text>
</comment>
<keyword evidence="2" id="KW-0732">Signal</keyword>
<evidence type="ECO:0000313" key="3">
    <source>
        <dbReference type="EMBL" id="NKC05129.1"/>
    </source>
</evidence>
<organism evidence="3 4">
    <name type="scientific">Brucella haematophila</name>
    <dbReference type="NCBI Taxonomy" id="419474"/>
    <lineage>
        <taxon>Bacteria</taxon>
        <taxon>Pseudomonadati</taxon>
        <taxon>Pseudomonadota</taxon>
        <taxon>Alphaproteobacteria</taxon>
        <taxon>Hyphomicrobiales</taxon>
        <taxon>Brucellaceae</taxon>
        <taxon>Brucella/Ochrobactrum group</taxon>
        <taxon>Brucella</taxon>
    </lineage>
</organism>
<sequence length="444" mass="49620">MNKVTALFALLVIGLTPNDTFAATCGSASANNPAIKMLQRQLSALRAIERGRGCKPGKSDGGFFNACRDVGMKISEVQQELSLASSADRECKALASAVQRPKAVNMLNSATLARTGPAIDRPKKVPGFKNGLQYCVRLSDGYYFPTPNSQFGQKGGTDAALIQCRMICDTNDMAVYVNDQNEESAEMVSVQTGQTYADLTTAYDYHGDGEFKRCNWNGYVAKVASLMTVKSNRDGLQVRQLRCQTRGRRKWQLWSQKLFPNNIGQLQSARFASLAQRSYQISIIKRSGRCVTSKVHNRLLQHKVIWQPSLTGAMVSNMGYQLMSLKFRHMLLALLPLAVAGCVTAEEVDQDKCSSFGFRPDTDAFASCMMEQSARHDDEERRYMDGLHERQERERKKERRRREERQIDTRPQFDKDGNPNFDTQGDYIGCHGAGCQVDDPDADN</sequence>
<feature type="compositionally biased region" description="Basic and acidic residues" evidence="1">
    <location>
        <begin position="376"/>
        <end position="417"/>
    </location>
</feature>
<keyword evidence="4" id="KW-1185">Reference proteome</keyword>
<evidence type="ECO:0000256" key="1">
    <source>
        <dbReference type="SAM" id="MobiDB-lite"/>
    </source>
</evidence>
<dbReference type="EMBL" id="JAAVLN010000003">
    <property type="protein sequence ID" value="NKC05129.1"/>
    <property type="molecule type" value="Genomic_DNA"/>
</dbReference>
<reference evidence="3 4" key="1">
    <citation type="submission" date="2020-03" db="EMBL/GenBank/DDBJ databases">
        <title>Whole genome sequencing of clinical and environmental type strains of Ochrobactrum.</title>
        <authorList>
            <person name="Dharne M."/>
        </authorList>
    </citation>
    <scope>NUCLEOTIDE SEQUENCE [LARGE SCALE GENOMIC DNA]</scope>
    <source>
        <strain evidence="3 4">CIP 109452</strain>
    </source>
</reference>
<gene>
    <name evidence="3" type="ORF">HED55_24070</name>
</gene>
<evidence type="ECO:0000313" key="4">
    <source>
        <dbReference type="Proteomes" id="UP000704467"/>
    </source>
</evidence>
<feature type="region of interest" description="Disordered" evidence="1">
    <location>
        <begin position="376"/>
        <end position="425"/>
    </location>
</feature>
<feature type="signal peptide" evidence="2">
    <location>
        <begin position="1"/>
        <end position="22"/>
    </location>
</feature>
<protein>
    <submittedName>
        <fullName evidence="3">DUF2865 domain-containing protein</fullName>
    </submittedName>
</protein>
<evidence type="ECO:0000256" key="2">
    <source>
        <dbReference type="SAM" id="SignalP"/>
    </source>
</evidence>
<dbReference type="Proteomes" id="UP000704467">
    <property type="component" value="Unassembled WGS sequence"/>
</dbReference>
<feature type="chain" id="PRO_5046364385" evidence="2">
    <location>
        <begin position="23"/>
        <end position="444"/>
    </location>
</feature>